<sequence>ITFFPMHFLGLAGMPRRYADYPMQFADFNAIATVGAFGFGLAQVYFFLFVVLPTMRGKGEPAPQKPWEAAEGLEWEVPSPAPFHTFENPPKLDATATKVIG</sequence>
<keyword evidence="2" id="KW-0812">Transmembrane</keyword>
<dbReference type="GO" id="GO:0016020">
    <property type="term" value="C:membrane"/>
    <property type="evidence" value="ECO:0007669"/>
    <property type="project" value="InterPro"/>
</dbReference>
<dbReference type="PROSITE" id="PS50855">
    <property type="entry name" value="COX1"/>
    <property type="match status" value="1"/>
</dbReference>
<dbReference type="GO" id="GO:0022904">
    <property type="term" value="P:respiratory electron transport chain"/>
    <property type="evidence" value="ECO:0007669"/>
    <property type="project" value="TreeGrafter"/>
</dbReference>
<dbReference type="PANTHER" id="PTHR10422:SF18">
    <property type="entry name" value="CYTOCHROME C OXIDASE SUBUNIT 1"/>
    <property type="match status" value="1"/>
</dbReference>
<keyword evidence="1" id="KW-0813">Transport</keyword>
<evidence type="ECO:0000259" key="3">
    <source>
        <dbReference type="PROSITE" id="PS50855"/>
    </source>
</evidence>
<dbReference type="PANTHER" id="PTHR10422">
    <property type="entry name" value="CYTOCHROME C OXIDASE SUBUNIT 1"/>
    <property type="match status" value="1"/>
</dbReference>
<organism evidence="4 5">
    <name type="scientific">Variovorax paradoxus</name>
    <dbReference type="NCBI Taxonomy" id="34073"/>
    <lineage>
        <taxon>Bacteria</taxon>
        <taxon>Pseudomonadati</taxon>
        <taxon>Pseudomonadota</taxon>
        <taxon>Betaproteobacteria</taxon>
        <taxon>Burkholderiales</taxon>
        <taxon>Comamonadaceae</taxon>
        <taxon>Variovorax</taxon>
    </lineage>
</organism>
<dbReference type="GO" id="GO:0020037">
    <property type="term" value="F:heme binding"/>
    <property type="evidence" value="ECO:0007669"/>
    <property type="project" value="InterPro"/>
</dbReference>
<dbReference type="GO" id="GO:0009060">
    <property type="term" value="P:aerobic respiration"/>
    <property type="evidence" value="ECO:0007669"/>
    <property type="project" value="InterPro"/>
</dbReference>
<dbReference type="GO" id="GO:0004129">
    <property type="term" value="F:cytochrome-c oxidase activity"/>
    <property type="evidence" value="ECO:0007669"/>
    <property type="project" value="InterPro"/>
</dbReference>
<keyword evidence="1" id="KW-0679">Respiratory chain</keyword>
<dbReference type="GO" id="GO:0015990">
    <property type="term" value="P:electron transport coupled proton transport"/>
    <property type="evidence" value="ECO:0007669"/>
    <property type="project" value="TreeGrafter"/>
</dbReference>
<dbReference type="InterPro" id="IPR000883">
    <property type="entry name" value="Cyt_C_Oxase_1"/>
</dbReference>
<dbReference type="InterPro" id="IPR036927">
    <property type="entry name" value="Cyt_c_oxase-like_su1_sf"/>
</dbReference>
<keyword evidence="2" id="KW-0472">Membrane</keyword>
<comment type="caution">
    <text evidence="4">The sequence shown here is derived from an EMBL/GenBank/DDBJ whole genome shotgun (WGS) entry which is preliminary data.</text>
</comment>
<feature type="non-terminal residue" evidence="4">
    <location>
        <position position="1"/>
    </location>
</feature>
<dbReference type="Proteomes" id="UP000249135">
    <property type="component" value="Unassembled WGS sequence"/>
</dbReference>
<evidence type="ECO:0000313" key="4">
    <source>
        <dbReference type="EMBL" id="PZQ63931.1"/>
    </source>
</evidence>
<proteinExistence type="predicted"/>
<keyword evidence="2" id="KW-1133">Transmembrane helix</keyword>
<keyword evidence="1" id="KW-0249">Electron transport</keyword>
<dbReference type="SUPFAM" id="SSF81442">
    <property type="entry name" value="Cytochrome c oxidase subunit I-like"/>
    <property type="match status" value="1"/>
</dbReference>
<name>A0A2W5PDL9_VARPD</name>
<evidence type="ECO:0000256" key="2">
    <source>
        <dbReference type="SAM" id="Phobius"/>
    </source>
</evidence>
<gene>
    <name evidence="4" type="ORF">DI563_27265</name>
</gene>
<accession>A0A2W5PDL9</accession>
<feature type="domain" description="Cytochrome oxidase subunit I profile" evidence="3">
    <location>
        <begin position="1"/>
        <end position="93"/>
    </location>
</feature>
<dbReference type="InterPro" id="IPR023616">
    <property type="entry name" value="Cyt_c_oxase-like_su1_dom"/>
</dbReference>
<dbReference type="Gene3D" id="1.20.210.10">
    <property type="entry name" value="Cytochrome c oxidase-like, subunit I domain"/>
    <property type="match status" value="1"/>
</dbReference>
<reference evidence="4 5" key="1">
    <citation type="submission" date="2017-08" db="EMBL/GenBank/DDBJ databases">
        <title>Infants hospitalized years apart are colonized by the same room-sourced microbial strains.</title>
        <authorList>
            <person name="Brooks B."/>
            <person name="Olm M.R."/>
            <person name="Firek B.A."/>
            <person name="Baker R."/>
            <person name="Thomas B.C."/>
            <person name="Morowitz M.J."/>
            <person name="Banfield J.F."/>
        </authorList>
    </citation>
    <scope>NUCLEOTIDE SEQUENCE [LARGE SCALE GENOMIC DNA]</scope>
    <source>
        <strain evidence="4">S2_005_003_R2_41</strain>
    </source>
</reference>
<feature type="transmembrane region" description="Helical" evidence="2">
    <location>
        <begin position="30"/>
        <end position="52"/>
    </location>
</feature>
<evidence type="ECO:0000256" key="1">
    <source>
        <dbReference type="ARBA" id="ARBA00022660"/>
    </source>
</evidence>
<dbReference type="EMBL" id="QFPP01000573">
    <property type="protein sequence ID" value="PZQ63931.1"/>
    <property type="molecule type" value="Genomic_DNA"/>
</dbReference>
<evidence type="ECO:0000313" key="5">
    <source>
        <dbReference type="Proteomes" id="UP000249135"/>
    </source>
</evidence>
<protein>
    <submittedName>
        <fullName evidence="4">Cytochrome c oxidase subunit I</fullName>
    </submittedName>
</protein>
<dbReference type="AlphaFoldDB" id="A0A2W5PDL9"/>